<keyword evidence="4" id="KW-1185">Reference proteome</keyword>
<organism evidence="3 4">
    <name type="scientific">Symbiodinium natans</name>
    <dbReference type="NCBI Taxonomy" id="878477"/>
    <lineage>
        <taxon>Eukaryota</taxon>
        <taxon>Sar</taxon>
        <taxon>Alveolata</taxon>
        <taxon>Dinophyceae</taxon>
        <taxon>Suessiales</taxon>
        <taxon>Symbiodiniaceae</taxon>
        <taxon>Symbiodinium</taxon>
    </lineage>
</organism>
<evidence type="ECO:0000313" key="4">
    <source>
        <dbReference type="Proteomes" id="UP000604046"/>
    </source>
</evidence>
<dbReference type="EMBL" id="CAJNDS010000804">
    <property type="protein sequence ID" value="CAE7235301.1"/>
    <property type="molecule type" value="Genomic_DNA"/>
</dbReference>
<evidence type="ECO:0000313" key="2">
    <source>
        <dbReference type="EMBL" id="CAE7235301.1"/>
    </source>
</evidence>
<name>A0A812UAJ0_9DINO</name>
<gene>
    <name evidence="2" type="ORF">SNAT2548_LOCUS10023</name>
    <name evidence="3" type="ORF">SNAT2548_LOCUS31751</name>
</gene>
<reference evidence="3" key="1">
    <citation type="submission" date="2021-02" db="EMBL/GenBank/DDBJ databases">
        <authorList>
            <person name="Dougan E. K."/>
            <person name="Rhodes N."/>
            <person name="Thang M."/>
            <person name="Chan C."/>
        </authorList>
    </citation>
    <scope>NUCLEOTIDE SEQUENCE</scope>
</reference>
<accession>A0A812UAJ0</accession>
<feature type="region of interest" description="Disordered" evidence="1">
    <location>
        <begin position="108"/>
        <end position="134"/>
    </location>
</feature>
<dbReference type="Proteomes" id="UP000604046">
    <property type="component" value="Unassembled WGS sequence"/>
</dbReference>
<dbReference type="OrthoDB" id="483260at2759"/>
<proteinExistence type="predicted"/>
<protein>
    <submittedName>
        <fullName evidence="3">Uncharacterized protein</fullName>
    </submittedName>
</protein>
<comment type="caution">
    <text evidence="3">The sequence shown here is derived from an EMBL/GenBank/DDBJ whole genome shotgun (WGS) entry which is preliminary data.</text>
</comment>
<sequence>MATYRALQRRGLAYDLVGVLNPKAHEKRLQKDFDTLQTPAPPGFNRPTLQQVLRADRALWRELGSKQPTLKRAAAKVPLADARCLDQVFLEATNTVAVNFHFMPTPRAEGFTDKGGKGAGKGPQPLGRWKRYGQ</sequence>
<dbReference type="EMBL" id="CAJNDS010002674">
    <property type="protein sequence ID" value="CAE7562310.1"/>
    <property type="molecule type" value="Genomic_DNA"/>
</dbReference>
<evidence type="ECO:0000313" key="3">
    <source>
        <dbReference type="EMBL" id="CAE7562310.1"/>
    </source>
</evidence>
<dbReference type="AlphaFoldDB" id="A0A812UAJ0"/>
<evidence type="ECO:0000256" key="1">
    <source>
        <dbReference type="SAM" id="MobiDB-lite"/>
    </source>
</evidence>